<dbReference type="Pfam" id="PF00496">
    <property type="entry name" value="SBP_bac_5"/>
    <property type="match status" value="1"/>
</dbReference>
<gene>
    <name evidence="3" type="ORF">MMF94_41175</name>
</gene>
<keyword evidence="1" id="KW-0732">Signal</keyword>
<dbReference type="InterPro" id="IPR000914">
    <property type="entry name" value="SBP_5_dom"/>
</dbReference>
<evidence type="ECO:0000313" key="4">
    <source>
        <dbReference type="Proteomes" id="UP001299970"/>
    </source>
</evidence>
<dbReference type="EMBL" id="JAKXMK010000057">
    <property type="protein sequence ID" value="MCH6172131.1"/>
    <property type="molecule type" value="Genomic_DNA"/>
</dbReference>
<dbReference type="InterPro" id="IPR039424">
    <property type="entry name" value="SBP_5"/>
</dbReference>
<evidence type="ECO:0000256" key="1">
    <source>
        <dbReference type="ARBA" id="ARBA00022729"/>
    </source>
</evidence>
<feature type="domain" description="Solute-binding protein family 5" evidence="2">
    <location>
        <begin position="16"/>
        <end position="360"/>
    </location>
</feature>
<proteinExistence type="predicted"/>
<name>A0ABS9TV66_9PSEU</name>
<evidence type="ECO:0000313" key="3">
    <source>
        <dbReference type="EMBL" id="MCH6172131.1"/>
    </source>
</evidence>
<evidence type="ECO:0000259" key="2">
    <source>
        <dbReference type="Pfam" id="PF00496"/>
    </source>
</evidence>
<dbReference type="PANTHER" id="PTHR30290:SF38">
    <property type="entry name" value="D,D-DIPEPTIDE-BINDING PERIPLASMIC PROTEIN DDPA-RELATED"/>
    <property type="match status" value="1"/>
</dbReference>
<dbReference type="PIRSF" id="PIRSF002741">
    <property type="entry name" value="MppA"/>
    <property type="match status" value="1"/>
</dbReference>
<protein>
    <submittedName>
        <fullName evidence="3">ABC transporter substrate-binding protein</fullName>
    </submittedName>
</protein>
<dbReference type="Gene3D" id="3.10.105.10">
    <property type="entry name" value="Dipeptide-binding Protein, Domain 3"/>
    <property type="match status" value="1"/>
</dbReference>
<dbReference type="Gene3D" id="3.40.190.10">
    <property type="entry name" value="Periplasmic binding protein-like II"/>
    <property type="match status" value="1"/>
</dbReference>
<reference evidence="3 4" key="1">
    <citation type="submission" date="2022-03" db="EMBL/GenBank/DDBJ databases">
        <title>Pseudonocardia alaer sp. nov., a novel actinomycete isolated from reed forest soil.</title>
        <authorList>
            <person name="Wang L."/>
        </authorList>
    </citation>
    <scope>NUCLEOTIDE SEQUENCE [LARGE SCALE GENOMIC DNA]</scope>
    <source>
        <strain evidence="3 4">Y-16303</strain>
    </source>
</reference>
<comment type="caution">
    <text evidence="3">The sequence shown here is derived from an EMBL/GenBank/DDBJ whole genome shotgun (WGS) entry which is preliminary data.</text>
</comment>
<keyword evidence="4" id="KW-1185">Reference proteome</keyword>
<dbReference type="PANTHER" id="PTHR30290">
    <property type="entry name" value="PERIPLASMIC BINDING COMPONENT OF ABC TRANSPORTER"/>
    <property type="match status" value="1"/>
</dbReference>
<dbReference type="InterPro" id="IPR030678">
    <property type="entry name" value="Peptide/Ni-bd"/>
</dbReference>
<dbReference type="Proteomes" id="UP001299970">
    <property type="component" value="Unassembled WGS sequence"/>
</dbReference>
<sequence length="458" mass="49488">MTAIFGGLFKLADGGKIEPDLASGYQVSDDGKSLTISLRPGVMFQDGTPLNAEAVAWNIDRDLKTACVCSPSASWPPLAEEGITTPDDHTVVLNFSRPYAALMNVFVSTSVNRIASPTAVQKMGQQEFSLKPVGAGPFEVVRNVVSSEIVLKRYEGYWKQGQPYLDGLVFKAIVGDQPTYQAIQAGQAQASTLTTPSIVQQASQNANLTVNQQDGTSPWLIQLNTAVPPFDNKLAREAIYYATDTEAIRTHLLDGLYPATQSFTGPGGLFYQPEVPGYRTFDLDKAKQLVAQLGGLKVDLFGGTDKVATETVQVLQSQWQQAGIETTIHSYELPRTIQELEGKKWQAALQSNGAFDPGVSSGVPFRFLSSAPYSGVQDPNLDTMIDQAAATLDQTERGRLYGDIAKYISDEAYAPFMIAVAPAAVARKDVHGPGVSTKIPMASVSLLPVWDEVWIENS</sequence>
<accession>A0ABS9TV66</accession>
<organism evidence="3 4">
    <name type="scientific">Pseudonocardia alaniniphila</name>
    <dbReference type="NCBI Taxonomy" id="75291"/>
    <lineage>
        <taxon>Bacteria</taxon>
        <taxon>Bacillati</taxon>
        <taxon>Actinomycetota</taxon>
        <taxon>Actinomycetes</taxon>
        <taxon>Pseudonocardiales</taxon>
        <taxon>Pseudonocardiaceae</taxon>
        <taxon>Pseudonocardia</taxon>
    </lineage>
</organism>
<dbReference type="SUPFAM" id="SSF53850">
    <property type="entry name" value="Periplasmic binding protein-like II"/>
    <property type="match status" value="1"/>
</dbReference>
<dbReference type="Gene3D" id="3.90.76.10">
    <property type="entry name" value="Dipeptide-binding Protein, Domain 1"/>
    <property type="match status" value="1"/>
</dbReference>
<dbReference type="RefSeq" id="WP_241042935.1">
    <property type="nucleotide sequence ID" value="NZ_BAAAJF010000002.1"/>
</dbReference>